<dbReference type="InterPro" id="IPR011990">
    <property type="entry name" value="TPR-like_helical_dom_sf"/>
</dbReference>
<evidence type="ECO:0000313" key="2">
    <source>
        <dbReference type="EMBL" id="MDC3983602.1"/>
    </source>
</evidence>
<protein>
    <recommendedName>
        <fullName evidence="4">Tetratricopeptide repeat protein</fullName>
    </recommendedName>
</protein>
<feature type="region of interest" description="Disordered" evidence="1">
    <location>
        <begin position="1"/>
        <end position="21"/>
    </location>
</feature>
<accession>A0A9X4AUU2</accession>
<sequence length="161" mass="17993">MGDEQPTLESNGDAPDTTPTRARYEQALAATRGAESDSALRERAAILYDFAAFMEREDLGYALDLWNQCIPLHEQMDDARGKAETLSPIAKLTAEQGDVERALDLLNQAIAIHEQIGNDWGKIDALIYMSFRVSEHGDEERSRDLWNQATTLMDTTQQHPG</sequence>
<dbReference type="SUPFAM" id="SSF48452">
    <property type="entry name" value="TPR-like"/>
    <property type="match status" value="1"/>
</dbReference>
<dbReference type="Gene3D" id="1.25.40.10">
    <property type="entry name" value="Tetratricopeptide repeat domain"/>
    <property type="match status" value="1"/>
</dbReference>
<name>A0A9X4AUU2_9BACT</name>
<keyword evidence="3" id="KW-1185">Reference proteome</keyword>
<gene>
    <name evidence="2" type="ORF">KEG57_24050</name>
</gene>
<organism evidence="2 3">
    <name type="scientific">Polyangium jinanense</name>
    <dbReference type="NCBI Taxonomy" id="2829994"/>
    <lineage>
        <taxon>Bacteria</taxon>
        <taxon>Pseudomonadati</taxon>
        <taxon>Myxococcota</taxon>
        <taxon>Polyangia</taxon>
        <taxon>Polyangiales</taxon>
        <taxon>Polyangiaceae</taxon>
        <taxon>Polyangium</taxon>
    </lineage>
</organism>
<dbReference type="Proteomes" id="UP001151081">
    <property type="component" value="Unassembled WGS sequence"/>
</dbReference>
<evidence type="ECO:0008006" key="4">
    <source>
        <dbReference type="Google" id="ProtNLM"/>
    </source>
</evidence>
<proteinExistence type="predicted"/>
<reference evidence="2 3" key="1">
    <citation type="submission" date="2021-04" db="EMBL/GenBank/DDBJ databases">
        <title>Genome analysis of Polyangium sp.</title>
        <authorList>
            <person name="Li Y."/>
            <person name="Wang J."/>
        </authorList>
    </citation>
    <scope>NUCLEOTIDE SEQUENCE [LARGE SCALE GENOMIC DNA]</scope>
    <source>
        <strain evidence="2 3">SDU14</strain>
    </source>
</reference>
<dbReference type="AlphaFoldDB" id="A0A9X4AUU2"/>
<dbReference type="EMBL" id="JAGTJJ010000014">
    <property type="protein sequence ID" value="MDC3983602.1"/>
    <property type="molecule type" value="Genomic_DNA"/>
</dbReference>
<comment type="caution">
    <text evidence="2">The sequence shown here is derived from an EMBL/GenBank/DDBJ whole genome shotgun (WGS) entry which is preliminary data.</text>
</comment>
<evidence type="ECO:0000313" key="3">
    <source>
        <dbReference type="Proteomes" id="UP001151081"/>
    </source>
</evidence>
<dbReference type="RefSeq" id="WP_272458824.1">
    <property type="nucleotide sequence ID" value="NZ_JAGTJJ010000014.1"/>
</dbReference>
<evidence type="ECO:0000256" key="1">
    <source>
        <dbReference type="SAM" id="MobiDB-lite"/>
    </source>
</evidence>